<reference evidence="2 3" key="1">
    <citation type="submission" date="2020-08" db="EMBL/GenBank/DDBJ databases">
        <title>Plant Genome Project.</title>
        <authorList>
            <person name="Zhang R.-G."/>
        </authorList>
    </citation>
    <scope>NUCLEOTIDE SEQUENCE [LARGE SCALE GENOMIC DNA]</scope>
    <source>
        <tissue evidence="2">Rhizome</tissue>
    </source>
</reference>
<evidence type="ECO:0000313" key="3">
    <source>
        <dbReference type="Proteomes" id="UP000734854"/>
    </source>
</evidence>
<dbReference type="EMBL" id="JACMSC010000022">
    <property type="protein sequence ID" value="KAG6469436.1"/>
    <property type="molecule type" value="Genomic_DNA"/>
</dbReference>
<gene>
    <name evidence="2" type="ORF">ZIOFF_074153</name>
</gene>
<proteinExistence type="predicted"/>
<evidence type="ECO:0000256" key="1">
    <source>
        <dbReference type="SAM" id="MobiDB-lite"/>
    </source>
</evidence>
<evidence type="ECO:0000313" key="2">
    <source>
        <dbReference type="EMBL" id="KAG6469436.1"/>
    </source>
</evidence>
<feature type="region of interest" description="Disordered" evidence="1">
    <location>
        <begin position="1"/>
        <end position="45"/>
    </location>
</feature>
<protein>
    <submittedName>
        <fullName evidence="2">Uncharacterized protein</fullName>
    </submittedName>
</protein>
<sequence>MAQRSHPTEIRCIARDDLSEGGAGERAGAVRGPLPPPHHHSPNSPLRPFDDILALALGTSVGLLFIHSAGGDLIHKQASISPNPQNHVESQKLPFLRNSVWCCLALLPASKATFPKIA</sequence>
<accession>A0A8J5C2A1</accession>
<keyword evidence="3" id="KW-1185">Reference proteome</keyword>
<dbReference type="AlphaFoldDB" id="A0A8J5C2A1"/>
<comment type="caution">
    <text evidence="2">The sequence shown here is derived from an EMBL/GenBank/DDBJ whole genome shotgun (WGS) entry which is preliminary data.</text>
</comment>
<organism evidence="2 3">
    <name type="scientific">Zingiber officinale</name>
    <name type="common">Ginger</name>
    <name type="synonym">Amomum zingiber</name>
    <dbReference type="NCBI Taxonomy" id="94328"/>
    <lineage>
        <taxon>Eukaryota</taxon>
        <taxon>Viridiplantae</taxon>
        <taxon>Streptophyta</taxon>
        <taxon>Embryophyta</taxon>
        <taxon>Tracheophyta</taxon>
        <taxon>Spermatophyta</taxon>
        <taxon>Magnoliopsida</taxon>
        <taxon>Liliopsida</taxon>
        <taxon>Zingiberales</taxon>
        <taxon>Zingiberaceae</taxon>
        <taxon>Zingiber</taxon>
    </lineage>
</organism>
<name>A0A8J5C2A1_ZINOF</name>
<dbReference type="Proteomes" id="UP000734854">
    <property type="component" value="Unassembled WGS sequence"/>
</dbReference>
<feature type="compositionally biased region" description="Basic and acidic residues" evidence="1">
    <location>
        <begin position="1"/>
        <end position="18"/>
    </location>
</feature>